<dbReference type="AlphaFoldDB" id="A0AAV2EYI0"/>
<keyword evidence="3 5" id="KW-1133">Transmembrane helix</keyword>
<evidence type="ECO:0000256" key="5">
    <source>
        <dbReference type="SAM" id="Phobius"/>
    </source>
</evidence>
<dbReference type="GO" id="GO:0022857">
    <property type="term" value="F:transmembrane transporter activity"/>
    <property type="evidence" value="ECO:0007669"/>
    <property type="project" value="InterPro"/>
</dbReference>
<reference evidence="6 7" key="1">
    <citation type="submission" date="2024-04" db="EMBL/GenBank/DDBJ databases">
        <authorList>
            <person name="Fracassetti M."/>
        </authorList>
    </citation>
    <scope>NUCLEOTIDE SEQUENCE [LARGE SCALE GENOMIC DNA]</scope>
</reference>
<dbReference type="GO" id="GO:0016020">
    <property type="term" value="C:membrane"/>
    <property type="evidence" value="ECO:0007669"/>
    <property type="project" value="UniProtKB-SubCell"/>
</dbReference>
<protein>
    <submittedName>
        <fullName evidence="6">Uncharacterized protein</fullName>
    </submittedName>
</protein>
<evidence type="ECO:0000256" key="2">
    <source>
        <dbReference type="ARBA" id="ARBA00022692"/>
    </source>
</evidence>
<keyword evidence="2 5" id="KW-0812">Transmembrane</keyword>
<evidence type="ECO:0000313" key="6">
    <source>
        <dbReference type="EMBL" id="CAL1391113.1"/>
    </source>
</evidence>
<keyword evidence="7" id="KW-1185">Reference proteome</keyword>
<dbReference type="Pfam" id="PF00083">
    <property type="entry name" value="Sugar_tr"/>
    <property type="match status" value="1"/>
</dbReference>
<dbReference type="Gene3D" id="1.20.1250.20">
    <property type="entry name" value="MFS general substrate transporter like domains"/>
    <property type="match status" value="1"/>
</dbReference>
<evidence type="ECO:0000256" key="1">
    <source>
        <dbReference type="ARBA" id="ARBA00004370"/>
    </source>
</evidence>
<gene>
    <name evidence="6" type="ORF">LTRI10_LOCUS31858</name>
</gene>
<accession>A0AAV2EYI0</accession>
<evidence type="ECO:0000256" key="3">
    <source>
        <dbReference type="ARBA" id="ARBA00022989"/>
    </source>
</evidence>
<evidence type="ECO:0000313" key="7">
    <source>
        <dbReference type="Proteomes" id="UP001497516"/>
    </source>
</evidence>
<dbReference type="EMBL" id="OZ034818">
    <property type="protein sequence ID" value="CAL1391113.1"/>
    <property type="molecule type" value="Genomic_DNA"/>
</dbReference>
<name>A0AAV2EYI0_9ROSI</name>
<dbReference type="InterPro" id="IPR036259">
    <property type="entry name" value="MFS_trans_sf"/>
</dbReference>
<evidence type="ECO:0000256" key="4">
    <source>
        <dbReference type="ARBA" id="ARBA00023136"/>
    </source>
</evidence>
<proteinExistence type="predicted"/>
<organism evidence="6 7">
    <name type="scientific">Linum trigynum</name>
    <dbReference type="NCBI Taxonomy" id="586398"/>
    <lineage>
        <taxon>Eukaryota</taxon>
        <taxon>Viridiplantae</taxon>
        <taxon>Streptophyta</taxon>
        <taxon>Embryophyta</taxon>
        <taxon>Tracheophyta</taxon>
        <taxon>Spermatophyta</taxon>
        <taxon>Magnoliopsida</taxon>
        <taxon>eudicotyledons</taxon>
        <taxon>Gunneridae</taxon>
        <taxon>Pentapetalae</taxon>
        <taxon>rosids</taxon>
        <taxon>fabids</taxon>
        <taxon>Malpighiales</taxon>
        <taxon>Linaceae</taxon>
        <taxon>Linum</taxon>
    </lineage>
</organism>
<feature type="transmembrane region" description="Helical" evidence="5">
    <location>
        <begin position="33"/>
        <end position="52"/>
    </location>
</feature>
<dbReference type="Proteomes" id="UP001497516">
    <property type="component" value="Chromosome 5"/>
</dbReference>
<comment type="subcellular location">
    <subcellularLocation>
        <location evidence="1">Membrane</location>
    </subcellularLocation>
</comment>
<sequence length="100" mass="11438">MNIQVRGVDNYTCRLIFLKSTCSKFMSQIIPRLFAIPIVPSILLTIGMLAMTESPHWLIIARLRVGEAKHIMESGEKSAEEIDHIVSQMEYLWDHIPSLL</sequence>
<dbReference type="InterPro" id="IPR005828">
    <property type="entry name" value="MFS_sugar_transport-like"/>
</dbReference>
<keyword evidence="4 5" id="KW-0472">Membrane</keyword>